<dbReference type="PANTHER" id="PTHR33238:SF11">
    <property type="entry name" value="TRANSCRIPTIONAL REGULATOR MNTR"/>
    <property type="match status" value="1"/>
</dbReference>
<dbReference type="InterPro" id="IPR001367">
    <property type="entry name" value="Fe_dep_repressor"/>
</dbReference>
<dbReference type="SUPFAM" id="SSF50037">
    <property type="entry name" value="C-terminal domain of transcriptional repressors"/>
    <property type="match status" value="1"/>
</dbReference>
<evidence type="ECO:0000256" key="13">
    <source>
        <dbReference type="ARBA" id="ARBA00025185"/>
    </source>
</evidence>
<evidence type="ECO:0000256" key="2">
    <source>
        <dbReference type="ARBA" id="ARBA00007871"/>
    </source>
</evidence>
<dbReference type="GO" id="GO:0046983">
    <property type="term" value="F:protein dimerization activity"/>
    <property type="evidence" value="ECO:0007669"/>
    <property type="project" value="InterPro"/>
</dbReference>
<keyword evidence="9" id="KW-0238">DNA-binding</keyword>
<dbReference type="InterPro" id="IPR022687">
    <property type="entry name" value="HTH_DTXR"/>
</dbReference>
<evidence type="ECO:0000256" key="6">
    <source>
        <dbReference type="ARBA" id="ARBA00022491"/>
    </source>
</evidence>
<keyword evidence="10" id="KW-0010">Activator</keyword>
<feature type="domain" description="HTH dtxR-type" evidence="15">
    <location>
        <begin position="1"/>
        <end position="64"/>
    </location>
</feature>
<keyword evidence="8" id="KW-0805">Transcription regulation</keyword>
<dbReference type="Pfam" id="PF04023">
    <property type="entry name" value="FeoA"/>
    <property type="match status" value="1"/>
</dbReference>
<evidence type="ECO:0000256" key="9">
    <source>
        <dbReference type="ARBA" id="ARBA00023125"/>
    </source>
</evidence>
<dbReference type="InterPro" id="IPR038157">
    <property type="entry name" value="FeoA_core_dom"/>
</dbReference>
<comment type="subunit">
    <text evidence="3">Homodimer.</text>
</comment>
<comment type="subcellular location">
    <subcellularLocation>
        <location evidence="1">Cytoplasm</location>
    </subcellularLocation>
</comment>
<keyword evidence="6" id="KW-0678">Repressor</keyword>
<keyword evidence="5" id="KW-0963">Cytoplasm</keyword>
<dbReference type="PANTHER" id="PTHR33238">
    <property type="entry name" value="IRON (METAL) DEPENDENT REPRESSOR, DTXR FAMILY"/>
    <property type="match status" value="1"/>
</dbReference>
<dbReference type="GO" id="GO:0046914">
    <property type="term" value="F:transition metal ion binding"/>
    <property type="evidence" value="ECO:0007669"/>
    <property type="project" value="InterPro"/>
</dbReference>
<evidence type="ECO:0000259" key="15">
    <source>
        <dbReference type="PROSITE" id="PS50944"/>
    </source>
</evidence>
<comment type="similarity">
    <text evidence="2">Belongs to the DtxR/MntR family.</text>
</comment>
<dbReference type="FunFam" id="1.10.60.10:FF:000004">
    <property type="entry name" value="DtxR family transcriptional regulator"/>
    <property type="match status" value="1"/>
</dbReference>
<evidence type="ECO:0000256" key="1">
    <source>
        <dbReference type="ARBA" id="ARBA00004496"/>
    </source>
</evidence>
<keyword evidence="11" id="KW-0804">Transcription</keyword>
<organism evidence="16">
    <name type="scientific">Roseihalotalea indica</name>
    <dbReference type="NCBI Taxonomy" id="2867963"/>
    <lineage>
        <taxon>Bacteria</taxon>
        <taxon>Pseudomonadati</taxon>
        <taxon>Bacteroidota</taxon>
        <taxon>Cytophagia</taxon>
        <taxon>Cytophagales</taxon>
        <taxon>Catalimonadaceae</taxon>
        <taxon>Roseihalotalea</taxon>
    </lineage>
</organism>
<keyword evidence="12" id="KW-0464">Manganese</keyword>
<name>A0AA49GGK1_9BACT</name>
<dbReference type="PROSITE" id="PS50944">
    <property type="entry name" value="HTH_DTXR"/>
    <property type="match status" value="1"/>
</dbReference>
<dbReference type="InterPro" id="IPR036421">
    <property type="entry name" value="Fe_dep_repressor_sf"/>
</dbReference>
<dbReference type="Gene3D" id="2.30.30.90">
    <property type="match status" value="1"/>
</dbReference>
<dbReference type="GO" id="GO:0005737">
    <property type="term" value="C:cytoplasm"/>
    <property type="evidence" value="ECO:0007669"/>
    <property type="project" value="UniProtKB-SubCell"/>
</dbReference>
<dbReference type="Gene3D" id="1.10.60.10">
    <property type="entry name" value="Iron dependent repressor, metal binding and dimerisation domain"/>
    <property type="match status" value="1"/>
</dbReference>
<evidence type="ECO:0000256" key="8">
    <source>
        <dbReference type="ARBA" id="ARBA00023015"/>
    </source>
</evidence>
<accession>A0AA49GGK1</accession>
<dbReference type="Pfam" id="PF01325">
    <property type="entry name" value="Fe_dep_repress"/>
    <property type="match status" value="1"/>
</dbReference>
<evidence type="ECO:0000313" key="16">
    <source>
        <dbReference type="EMBL" id="WKN34177.1"/>
    </source>
</evidence>
<dbReference type="InterPro" id="IPR050536">
    <property type="entry name" value="DtxR_MntR_Metal-Reg"/>
</dbReference>
<dbReference type="Pfam" id="PF02742">
    <property type="entry name" value="Fe_dep_repr_C"/>
    <property type="match status" value="1"/>
</dbReference>
<evidence type="ECO:0000256" key="3">
    <source>
        <dbReference type="ARBA" id="ARBA00011738"/>
    </source>
</evidence>
<protein>
    <recommendedName>
        <fullName evidence="4">Transcriptional regulator MntR</fullName>
    </recommendedName>
    <alternativeName>
        <fullName evidence="14">Manganese transport regulator</fullName>
    </alternativeName>
</protein>
<evidence type="ECO:0000256" key="11">
    <source>
        <dbReference type="ARBA" id="ARBA00023163"/>
    </source>
</evidence>
<keyword evidence="7" id="KW-0408">Iron</keyword>
<evidence type="ECO:0000256" key="12">
    <source>
        <dbReference type="ARBA" id="ARBA00023211"/>
    </source>
</evidence>
<dbReference type="SMART" id="SM00529">
    <property type="entry name" value="HTH_DTXR"/>
    <property type="match status" value="1"/>
</dbReference>
<evidence type="ECO:0000256" key="4">
    <source>
        <dbReference type="ARBA" id="ARBA00022386"/>
    </source>
</evidence>
<proteinExistence type="inferred from homology"/>
<dbReference type="GO" id="GO:0003700">
    <property type="term" value="F:DNA-binding transcription factor activity"/>
    <property type="evidence" value="ECO:0007669"/>
    <property type="project" value="InterPro"/>
</dbReference>
<reference evidence="16" key="2">
    <citation type="journal article" date="2024" name="Antonie Van Leeuwenhoek">
        <title>Roseihalotalea indica gen. nov., sp. nov., a halophilic Bacteroidetes from mesopelagic Southwest Indian Ocean with higher carbohydrate metabolic potential.</title>
        <authorList>
            <person name="Chen B."/>
            <person name="Zhang M."/>
            <person name="Lin D."/>
            <person name="Ye J."/>
            <person name="Tang K."/>
        </authorList>
    </citation>
    <scope>NUCLEOTIDE SEQUENCE</scope>
    <source>
        <strain evidence="16">TK19036</strain>
    </source>
</reference>
<evidence type="ECO:0000256" key="7">
    <source>
        <dbReference type="ARBA" id="ARBA00023004"/>
    </source>
</evidence>
<dbReference type="SUPFAM" id="SSF47979">
    <property type="entry name" value="Iron-dependent repressor protein, dimerization domain"/>
    <property type="match status" value="1"/>
</dbReference>
<evidence type="ECO:0000256" key="5">
    <source>
        <dbReference type="ARBA" id="ARBA00022490"/>
    </source>
</evidence>
<comment type="function">
    <text evidence="13">In the presence of manganese, represses expression of mntH and mntS. Up-regulates expression of mntP.</text>
</comment>
<dbReference type="GO" id="GO:0003677">
    <property type="term" value="F:DNA binding"/>
    <property type="evidence" value="ECO:0007669"/>
    <property type="project" value="UniProtKB-KW"/>
</dbReference>
<dbReference type="InterPro" id="IPR036388">
    <property type="entry name" value="WH-like_DNA-bd_sf"/>
</dbReference>
<dbReference type="AlphaFoldDB" id="A0AA49GGK1"/>
<dbReference type="InterPro" id="IPR008988">
    <property type="entry name" value="Transcriptional_repressor_C"/>
</dbReference>
<sequence length="218" mass="24814">MTTHTVENYLKAIFHLSLDQPGRVSTTQIAEHLGVKSSTVTDMIRKLEEQDWVEYTKYQGVNLTRKGKSIALNIIRKHRLWEVFLVETLSFSWDEVHDIAEQLEHIQSDKLINRLDDFLGNPKTDPHGDPIPDKTGFMDRPQHRLLSTLLAGEKGTIVGVTEDEPSLLNFLAQQGLQLSTKFQISSILDFDHSMILQIDERLVSISNKVASHIYVSPL</sequence>
<dbReference type="SUPFAM" id="SSF46785">
    <property type="entry name" value="Winged helix' DNA-binding domain"/>
    <property type="match status" value="1"/>
</dbReference>
<evidence type="ECO:0000256" key="14">
    <source>
        <dbReference type="ARBA" id="ARBA00032593"/>
    </source>
</evidence>
<dbReference type="SMART" id="SM00899">
    <property type="entry name" value="FeoA"/>
    <property type="match status" value="1"/>
</dbReference>
<dbReference type="EMBL" id="CP120682">
    <property type="protein sequence ID" value="WKN34177.1"/>
    <property type="molecule type" value="Genomic_DNA"/>
</dbReference>
<dbReference type="InterPro" id="IPR022689">
    <property type="entry name" value="Iron_dep_repressor"/>
</dbReference>
<gene>
    <name evidence="16" type="ORF">K4G66_17505</name>
</gene>
<dbReference type="InterPro" id="IPR007167">
    <property type="entry name" value="Fe-transptr_FeoA-like"/>
</dbReference>
<reference evidence="16" key="1">
    <citation type="journal article" date="2023" name="Comput. Struct. Biotechnol. J.">
        <title>Discovery of a novel marine Bacteroidetes with a rich repertoire of carbohydrate-active enzymes.</title>
        <authorList>
            <person name="Chen B."/>
            <person name="Liu G."/>
            <person name="Chen Q."/>
            <person name="Wang H."/>
            <person name="Liu L."/>
            <person name="Tang K."/>
        </authorList>
    </citation>
    <scope>NUCLEOTIDE SEQUENCE</scope>
    <source>
        <strain evidence="16">TK19036</strain>
    </source>
</reference>
<evidence type="ECO:0000256" key="10">
    <source>
        <dbReference type="ARBA" id="ARBA00023159"/>
    </source>
</evidence>
<dbReference type="Gene3D" id="1.10.10.10">
    <property type="entry name" value="Winged helix-like DNA-binding domain superfamily/Winged helix DNA-binding domain"/>
    <property type="match status" value="1"/>
</dbReference>
<dbReference type="InterPro" id="IPR036390">
    <property type="entry name" value="WH_DNA-bd_sf"/>
</dbReference>